<dbReference type="InterPro" id="IPR055348">
    <property type="entry name" value="DctQ"/>
</dbReference>
<evidence type="ECO:0000313" key="12">
    <source>
        <dbReference type="Proteomes" id="UP000015500"/>
    </source>
</evidence>
<dbReference type="PANTHER" id="PTHR35011">
    <property type="entry name" value="2,3-DIKETO-L-GULONATE TRAP TRANSPORTER SMALL PERMEASE PROTEIN YIAM"/>
    <property type="match status" value="1"/>
</dbReference>
<evidence type="ECO:0000256" key="9">
    <source>
        <dbReference type="SAM" id="Phobius"/>
    </source>
</evidence>
<dbReference type="HOGENOM" id="CLU_086356_3_3_9"/>
<accession>S5ZPL5</accession>
<dbReference type="OrthoDB" id="9815614at2"/>
<evidence type="ECO:0000256" key="4">
    <source>
        <dbReference type="ARBA" id="ARBA00022519"/>
    </source>
</evidence>
<keyword evidence="5 9" id="KW-0812">Transmembrane</keyword>
<keyword evidence="6 9" id="KW-1133">Transmembrane helix</keyword>
<evidence type="ECO:0000256" key="6">
    <source>
        <dbReference type="ARBA" id="ARBA00022989"/>
    </source>
</evidence>
<dbReference type="EMBL" id="CP006254">
    <property type="protein sequence ID" value="AGT32403.1"/>
    <property type="molecule type" value="Genomic_DNA"/>
</dbReference>
<keyword evidence="2" id="KW-0813">Transport</keyword>
<dbReference type="Pfam" id="PF04290">
    <property type="entry name" value="DctQ"/>
    <property type="match status" value="1"/>
</dbReference>
<sequence length="180" mass="20544">MGKVKKVYSLIEDILAGLFLIVGLCLIVFEVIMRYIFNSPTTWTTEVSTVMVTWGILLGLSVALRDKHHICVDLFYVIVPKSLRKVIDYFAGVIGILFCLFYTIGGTMIVLQTWRTGQLSMETGVPMWIYYMVIPFSGLLLTVRFIGQLNEVRKERMSIHQGDHHLGLGKESLDEYRNAF</sequence>
<dbReference type="KEGG" id="gjf:M493_10710"/>
<feature type="transmembrane region" description="Helical" evidence="9">
    <location>
        <begin position="43"/>
        <end position="65"/>
    </location>
</feature>
<evidence type="ECO:0000256" key="1">
    <source>
        <dbReference type="ARBA" id="ARBA00004429"/>
    </source>
</evidence>
<evidence type="ECO:0000313" key="11">
    <source>
        <dbReference type="EMBL" id="AGT32403.1"/>
    </source>
</evidence>
<dbReference type="PANTHER" id="PTHR35011:SF2">
    <property type="entry name" value="2,3-DIKETO-L-GULONATE TRAP TRANSPORTER SMALL PERMEASE PROTEIN YIAM"/>
    <property type="match status" value="1"/>
</dbReference>
<feature type="transmembrane region" description="Helical" evidence="9">
    <location>
        <begin position="14"/>
        <end position="37"/>
    </location>
</feature>
<reference evidence="11 12" key="1">
    <citation type="journal article" date="2014" name="Genome Announc.">
        <title>Complete Genome Sequence of the Thermophilic Polychlorinated Biphenyl Degrader Geobacillus sp. Strain JF8 (NBRC 109937).</title>
        <authorList>
            <person name="Shintani M."/>
            <person name="Ohtsubo Y."/>
            <person name="Fukuda K."/>
            <person name="Hosoyama A."/>
            <person name="Ohji S."/>
            <person name="Yamazoe A."/>
            <person name="Fujita N."/>
            <person name="Nagata Y."/>
            <person name="Tsuda M."/>
            <person name="Hatta T."/>
            <person name="Kimbara K."/>
        </authorList>
    </citation>
    <scope>NUCLEOTIDE SEQUENCE [LARGE SCALE GENOMIC DNA]</scope>
    <source>
        <strain evidence="11 12">JF8</strain>
    </source>
</reference>
<keyword evidence="3" id="KW-1003">Cell membrane</keyword>
<dbReference type="STRING" id="1921421.M493_10710"/>
<dbReference type="Proteomes" id="UP000015500">
    <property type="component" value="Chromosome"/>
</dbReference>
<evidence type="ECO:0000259" key="10">
    <source>
        <dbReference type="Pfam" id="PF04290"/>
    </source>
</evidence>
<proteinExistence type="inferred from homology"/>
<feature type="transmembrane region" description="Helical" evidence="9">
    <location>
        <begin position="128"/>
        <end position="147"/>
    </location>
</feature>
<keyword evidence="12" id="KW-1185">Reference proteome</keyword>
<evidence type="ECO:0000256" key="8">
    <source>
        <dbReference type="ARBA" id="ARBA00038436"/>
    </source>
</evidence>
<feature type="transmembrane region" description="Helical" evidence="9">
    <location>
        <begin position="86"/>
        <end position="108"/>
    </location>
</feature>
<evidence type="ECO:0000256" key="3">
    <source>
        <dbReference type="ARBA" id="ARBA00022475"/>
    </source>
</evidence>
<evidence type="ECO:0000256" key="5">
    <source>
        <dbReference type="ARBA" id="ARBA00022692"/>
    </source>
</evidence>
<keyword evidence="4" id="KW-0997">Cell inner membrane</keyword>
<name>S5ZPL5_GEOG3</name>
<gene>
    <name evidence="11" type="ORF">M493_10710</name>
</gene>
<dbReference type="InterPro" id="IPR007387">
    <property type="entry name" value="TRAP_DctQ"/>
</dbReference>
<evidence type="ECO:0000256" key="2">
    <source>
        <dbReference type="ARBA" id="ARBA00022448"/>
    </source>
</evidence>
<evidence type="ECO:0000256" key="7">
    <source>
        <dbReference type="ARBA" id="ARBA00023136"/>
    </source>
</evidence>
<dbReference type="GO" id="GO:0022857">
    <property type="term" value="F:transmembrane transporter activity"/>
    <property type="evidence" value="ECO:0007669"/>
    <property type="project" value="TreeGrafter"/>
</dbReference>
<feature type="domain" description="Tripartite ATP-independent periplasmic transporters DctQ component" evidence="10">
    <location>
        <begin position="25"/>
        <end position="150"/>
    </location>
</feature>
<comment type="subcellular location">
    <subcellularLocation>
        <location evidence="1">Cell inner membrane</location>
        <topology evidence="1">Multi-pass membrane protein</topology>
    </subcellularLocation>
</comment>
<dbReference type="AlphaFoldDB" id="S5ZPL5"/>
<protein>
    <recommendedName>
        <fullName evidence="10">Tripartite ATP-independent periplasmic transporters DctQ component domain-containing protein</fullName>
    </recommendedName>
</protein>
<dbReference type="RefSeq" id="WP_020960205.1">
    <property type="nucleotide sequence ID" value="NC_022080.4"/>
</dbReference>
<dbReference type="GO" id="GO:0005886">
    <property type="term" value="C:plasma membrane"/>
    <property type="evidence" value="ECO:0007669"/>
    <property type="project" value="UniProtKB-SubCell"/>
</dbReference>
<organism evidence="11 12">
    <name type="scientific">Geobacillus genomosp. 3</name>
    <dbReference type="NCBI Taxonomy" id="1921421"/>
    <lineage>
        <taxon>Bacteria</taxon>
        <taxon>Bacillati</taxon>
        <taxon>Bacillota</taxon>
        <taxon>Bacilli</taxon>
        <taxon>Bacillales</taxon>
        <taxon>Anoxybacillaceae</taxon>
        <taxon>Geobacillus</taxon>
    </lineage>
</organism>
<dbReference type="GO" id="GO:0015740">
    <property type="term" value="P:C4-dicarboxylate transport"/>
    <property type="evidence" value="ECO:0007669"/>
    <property type="project" value="TreeGrafter"/>
</dbReference>
<comment type="similarity">
    <text evidence="8">Belongs to the TRAP transporter small permease family.</text>
</comment>
<keyword evidence="7 9" id="KW-0472">Membrane</keyword>